<dbReference type="AlphaFoldDB" id="A0AAN8FXC7"/>
<comment type="caution">
    <text evidence="3">The sequence shown here is derived from an EMBL/GenBank/DDBJ whole genome shotgun (WGS) entry which is preliminary data.</text>
</comment>
<dbReference type="InterPro" id="IPR007397">
    <property type="entry name" value="F-box-assoc_dom"/>
</dbReference>
<accession>A0AAN8FXC7</accession>
<evidence type="ECO:0000313" key="3">
    <source>
        <dbReference type="EMBL" id="KAK5984849.1"/>
    </source>
</evidence>
<evidence type="ECO:0000259" key="2">
    <source>
        <dbReference type="PROSITE" id="PS51114"/>
    </source>
</evidence>
<feature type="region of interest" description="Disordered" evidence="1">
    <location>
        <begin position="90"/>
        <end position="135"/>
    </location>
</feature>
<reference evidence="3 4" key="1">
    <citation type="submission" date="2019-10" db="EMBL/GenBank/DDBJ databases">
        <title>Assembly and Annotation for the nematode Trichostrongylus colubriformis.</title>
        <authorList>
            <person name="Martin J."/>
        </authorList>
    </citation>
    <scope>NUCLEOTIDE SEQUENCE [LARGE SCALE GENOMIC DNA]</scope>
    <source>
        <strain evidence="3">G859</strain>
        <tissue evidence="3">Whole worm</tissue>
    </source>
</reference>
<organism evidence="3 4">
    <name type="scientific">Trichostrongylus colubriformis</name>
    <name type="common">Black scour worm</name>
    <dbReference type="NCBI Taxonomy" id="6319"/>
    <lineage>
        <taxon>Eukaryota</taxon>
        <taxon>Metazoa</taxon>
        <taxon>Ecdysozoa</taxon>
        <taxon>Nematoda</taxon>
        <taxon>Chromadorea</taxon>
        <taxon>Rhabditida</taxon>
        <taxon>Rhabditina</taxon>
        <taxon>Rhabditomorpha</taxon>
        <taxon>Strongyloidea</taxon>
        <taxon>Trichostrongylidae</taxon>
        <taxon>Trichostrongylus</taxon>
    </lineage>
</organism>
<dbReference type="Proteomes" id="UP001331761">
    <property type="component" value="Unassembled WGS sequence"/>
</dbReference>
<dbReference type="Pfam" id="PF04300">
    <property type="entry name" value="FBA"/>
    <property type="match status" value="1"/>
</dbReference>
<dbReference type="InterPro" id="IPR008979">
    <property type="entry name" value="Galactose-bd-like_sf"/>
</dbReference>
<protein>
    <submittedName>
        <fullName evidence="3">F-box associated region</fullName>
    </submittedName>
</protein>
<feature type="domain" description="FBA" evidence="2">
    <location>
        <begin position="1"/>
        <end position="88"/>
    </location>
</feature>
<gene>
    <name evidence="3" type="ORF">GCK32_011016</name>
</gene>
<evidence type="ECO:0000313" key="4">
    <source>
        <dbReference type="Proteomes" id="UP001331761"/>
    </source>
</evidence>
<proteinExistence type="predicted"/>
<dbReference type="PROSITE" id="PS51114">
    <property type="entry name" value="FBA"/>
    <property type="match status" value="1"/>
</dbReference>
<evidence type="ECO:0000256" key="1">
    <source>
        <dbReference type="SAM" id="MobiDB-lite"/>
    </source>
</evidence>
<dbReference type="SUPFAM" id="SSF49785">
    <property type="entry name" value="Galactose-binding domain-like"/>
    <property type="match status" value="1"/>
</dbReference>
<keyword evidence="4" id="KW-1185">Reference proteome</keyword>
<sequence length="135" mass="15245">MGSKTVKDTIWVAIGMMTPLLGHYNKKTYSITSLVNTSGAVWETVEHVYSDYPCGMRKLAVISRGKDSQFWAGHYGAKFGGTEVIVTFPDNPRELSPEDYPDEEKKYRSKPSQRPLRSLRVPVGIRGRFPARRGH</sequence>
<dbReference type="EMBL" id="WIXE01002409">
    <property type="protein sequence ID" value="KAK5984849.1"/>
    <property type="molecule type" value="Genomic_DNA"/>
</dbReference>
<name>A0AAN8FXC7_TRICO</name>
<dbReference type="Gene3D" id="2.60.120.260">
    <property type="entry name" value="Galactose-binding domain-like"/>
    <property type="match status" value="1"/>
</dbReference>